<reference evidence="2" key="2">
    <citation type="submission" date="2017-03" db="EMBL/GenBank/DDBJ databases">
        <authorList>
            <person name="Afonso C.L."/>
            <person name="Miller P.J."/>
            <person name="Scott M.A."/>
            <person name="Spackman E."/>
            <person name="Goraichik I."/>
            <person name="Dimitrov K.M."/>
            <person name="Suarez D.L."/>
            <person name="Swayne D.E."/>
        </authorList>
    </citation>
    <scope>NUCLEOTIDE SEQUENCE</scope>
    <source>
        <strain evidence="2">CCUG 4441</strain>
    </source>
</reference>
<name>A0A1V4GPM0_MORLA</name>
<dbReference type="Proteomes" id="UP000254107">
    <property type="component" value="Unassembled WGS sequence"/>
</dbReference>
<dbReference type="RefSeq" id="WP_062498662.1">
    <property type="nucleotide sequence ID" value="NZ_MXAN01000082.1"/>
</dbReference>
<protein>
    <submittedName>
        <fullName evidence="2">Uncharacterized protein</fullName>
    </submittedName>
</protein>
<proteinExistence type="predicted"/>
<accession>A0A1V4GPM0</accession>
<keyword evidence="1" id="KW-0732">Signal</keyword>
<sequence>MKNLTCCVLSAILLSSMPAFALTITPPVSEVEKVRNTHHLFISSKKVVKKETIEKGRYGYSAHLNYHGMIIELMGSNESFL</sequence>
<keyword evidence="5" id="KW-1185">Reference proteome</keyword>
<evidence type="ECO:0000313" key="4">
    <source>
        <dbReference type="Proteomes" id="UP000191025"/>
    </source>
</evidence>
<dbReference type="EMBL" id="UGQC01000001">
    <property type="protein sequence ID" value="STY99976.1"/>
    <property type="molecule type" value="Genomic_DNA"/>
</dbReference>
<evidence type="ECO:0000313" key="5">
    <source>
        <dbReference type="Proteomes" id="UP000254107"/>
    </source>
</evidence>
<organism evidence="2 4">
    <name type="scientific">Moraxella lacunata</name>
    <dbReference type="NCBI Taxonomy" id="477"/>
    <lineage>
        <taxon>Bacteria</taxon>
        <taxon>Pseudomonadati</taxon>
        <taxon>Pseudomonadota</taxon>
        <taxon>Gammaproteobacteria</taxon>
        <taxon>Moraxellales</taxon>
        <taxon>Moraxellaceae</taxon>
        <taxon>Moraxella</taxon>
    </lineage>
</organism>
<dbReference type="AlphaFoldDB" id="A0A1V4GPM0"/>
<gene>
    <name evidence="2" type="ORF">B5J94_11085</name>
    <name evidence="3" type="ORF">NCTC7911_01358</name>
</gene>
<reference evidence="3 5" key="3">
    <citation type="submission" date="2018-06" db="EMBL/GenBank/DDBJ databases">
        <authorList>
            <consortium name="Pathogen Informatics"/>
            <person name="Doyle S."/>
        </authorList>
    </citation>
    <scope>NUCLEOTIDE SEQUENCE [LARGE SCALE GENOMIC DNA]</scope>
    <source>
        <strain evidence="3 5">NCTC7911</strain>
    </source>
</reference>
<dbReference type="EMBL" id="MXAN01000082">
    <property type="protein sequence ID" value="OPH34574.1"/>
    <property type="molecule type" value="Genomic_DNA"/>
</dbReference>
<dbReference type="GeneID" id="302269956"/>
<reference evidence="4" key="1">
    <citation type="submission" date="2017-03" db="EMBL/GenBank/DDBJ databases">
        <title>Draft genome sequence of Moraxella equi CCUG 4950T type strain.</title>
        <authorList>
            <person name="Salva-Serra F."/>
            <person name="Engstrom-Jakobsson H."/>
            <person name="Thorell K."/>
            <person name="Jaen-Luchoro D."/>
            <person name="Gonzales-Siles L."/>
            <person name="Karlsson R."/>
            <person name="Yazdan S."/>
            <person name="Boulund F."/>
            <person name="Johnning A."/>
            <person name="Engstrand L."/>
            <person name="Kristiansson E."/>
            <person name="Moore E."/>
        </authorList>
    </citation>
    <scope>NUCLEOTIDE SEQUENCE [LARGE SCALE GENOMIC DNA]</scope>
    <source>
        <strain evidence="4">CCUG 4441</strain>
    </source>
</reference>
<feature type="chain" id="PRO_5044566780" evidence="1">
    <location>
        <begin position="22"/>
        <end position="81"/>
    </location>
</feature>
<evidence type="ECO:0000313" key="2">
    <source>
        <dbReference type="EMBL" id="OPH34574.1"/>
    </source>
</evidence>
<evidence type="ECO:0000256" key="1">
    <source>
        <dbReference type="SAM" id="SignalP"/>
    </source>
</evidence>
<feature type="signal peptide" evidence="1">
    <location>
        <begin position="1"/>
        <end position="21"/>
    </location>
</feature>
<dbReference type="Proteomes" id="UP000191025">
    <property type="component" value="Unassembled WGS sequence"/>
</dbReference>
<evidence type="ECO:0000313" key="3">
    <source>
        <dbReference type="EMBL" id="STY99976.1"/>
    </source>
</evidence>